<keyword evidence="3" id="KW-1185">Reference proteome</keyword>
<dbReference type="AlphaFoldDB" id="A0A7S7NMK8"/>
<reference evidence="2 3" key="1">
    <citation type="submission" date="2020-10" db="EMBL/GenBank/DDBJ databases">
        <title>Complete genome sequence of Paludibaculum fermentans P105T, a facultatively anaerobic acidobacterium capable of dissimilatory Fe(III) reduction.</title>
        <authorList>
            <person name="Dedysh S.N."/>
            <person name="Beletsky A.V."/>
            <person name="Kulichevskaya I.S."/>
            <person name="Mardanov A.V."/>
            <person name="Ravin N.V."/>
        </authorList>
    </citation>
    <scope>NUCLEOTIDE SEQUENCE [LARGE SCALE GENOMIC DNA]</scope>
    <source>
        <strain evidence="2 3">P105</strain>
    </source>
</reference>
<sequence length="139" mass="15411">MKIARAKLDVLTIWLNRPTSAMPYLAQTCAFLVLSERVSLRLKDQLDSSPFGSLSSGALTSGLACLIGILFLMAIANAHGRFRAIGCDRWYMYLAVGALAVVADALMLLTVDKRRIAYLVFLIPQLPLFVGWRAHRSER</sequence>
<proteinExistence type="predicted"/>
<dbReference type="Proteomes" id="UP000593892">
    <property type="component" value="Chromosome"/>
</dbReference>
<feature type="transmembrane region" description="Helical" evidence="1">
    <location>
        <begin position="90"/>
        <end position="110"/>
    </location>
</feature>
<dbReference type="KEGG" id="pfer:IRI77_26875"/>
<organism evidence="2 3">
    <name type="scientific">Paludibaculum fermentans</name>
    <dbReference type="NCBI Taxonomy" id="1473598"/>
    <lineage>
        <taxon>Bacteria</taxon>
        <taxon>Pseudomonadati</taxon>
        <taxon>Acidobacteriota</taxon>
        <taxon>Terriglobia</taxon>
        <taxon>Bryobacterales</taxon>
        <taxon>Bryobacteraceae</taxon>
        <taxon>Paludibaculum</taxon>
    </lineage>
</organism>
<dbReference type="RefSeq" id="WP_194448072.1">
    <property type="nucleotide sequence ID" value="NZ_CP063849.1"/>
</dbReference>
<dbReference type="EMBL" id="CP063849">
    <property type="protein sequence ID" value="QOY86403.1"/>
    <property type="molecule type" value="Genomic_DNA"/>
</dbReference>
<keyword evidence="1" id="KW-0812">Transmembrane</keyword>
<protein>
    <submittedName>
        <fullName evidence="2">Uncharacterized protein</fullName>
    </submittedName>
</protein>
<evidence type="ECO:0000256" key="1">
    <source>
        <dbReference type="SAM" id="Phobius"/>
    </source>
</evidence>
<accession>A0A7S7NMK8</accession>
<feature type="transmembrane region" description="Helical" evidence="1">
    <location>
        <begin position="116"/>
        <end position="134"/>
    </location>
</feature>
<keyword evidence="1" id="KW-0472">Membrane</keyword>
<evidence type="ECO:0000313" key="2">
    <source>
        <dbReference type="EMBL" id="QOY86403.1"/>
    </source>
</evidence>
<gene>
    <name evidence="2" type="ORF">IRI77_26875</name>
</gene>
<evidence type="ECO:0000313" key="3">
    <source>
        <dbReference type="Proteomes" id="UP000593892"/>
    </source>
</evidence>
<name>A0A7S7NMK8_PALFE</name>
<keyword evidence="1" id="KW-1133">Transmembrane helix</keyword>
<feature type="transmembrane region" description="Helical" evidence="1">
    <location>
        <begin position="58"/>
        <end position="78"/>
    </location>
</feature>
<feature type="transmembrane region" description="Helical" evidence="1">
    <location>
        <begin position="21"/>
        <end position="38"/>
    </location>
</feature>